<protein>
    <submittedName>
        <fullName evidence="1">39976_t:CDS:1</fullName>
    </submittedName>
</protein>
<dbReference type="EMBL" id="CAJVQB010036412">
    <property type="protein sequence ID" value="CAG8823889.1"/>
    <property type="molecule type" value="Genomic_DNA"/>
</dbReference>
<accession>A0ABN7WC27</accession>
<comment type="caution">
    <text evidence="1">The sequence shown here is derived from an EMBL/GenBank/DDBJ whole genome shotgun (WGS) entry which is preliminary data.</text>
</comment>
<proteinExistence type="predicted"/>
<keyword evidence="2" id="KW-1185">Reference proteome</keyword>
<organism evidence="1 2">
    <name type="scientific">Gigaspora margarita</name>
    <dbReference type="NCBI Taxonomy" id="4874"/>
    <lineage>
        <taxon>Eukaryota</taxon>
        <taxon>Fungi</taxon>
        <taxon>Fungi incertae sedis</taxon>
        <taxon>Mucoromycota</taxon>
        <taxon>Glomeromycotina</taxon>
        <taxon>Glomeromycetes</taxon>
        <taxon>Diversisporales</taxon>
        <taxon>Gigasporaceae</taxon>
        <taxon>Gigaspora</taxon>
    </lineage>
</organism>
<feature type="non-terminal residue" evidence="1">
    <location>
        <position position="56"/>
    </location>
</feature>
<dbReference type="Proteomes" id="UP000789901">
    <property type="component" value="Unassembled WGS sequence"/>
</dbReference>
<gene>
    <name evidence="1" type="ORF">GMARGA_LOCUS28445</name>
</gene>
<evidence type="ECO:0000313" key="2">
    <source>
        <dbReference type="Proteomes" id="UP000789901"/>
    </source>
</evidence>
<evidence type="ECO:0000313" key="1">
    <source>
        <dbReference type="EMBL" id="CAG8823889.1"/>
    </source>
</evidence>
<reference evidence="1 2" key="1">
    <citation type="submission" date="2021-06" db="EMBL/GenBank/DDBJ databases">
        <authorList>
            <person name="Kallberg Y."/>
            <person name="Tangrot J."/>
            <person name="Rosling A."/>
        </authorList>
    </citation>
    <scope>NUCLEOTIDE SEQUENCE [LARGE SCALE GENOMIC DNA]</scope>
    <source>
        <strain evidence="1 2">120-4 pot B 10/14</strain>
    </source>
</reference>
<sequence>MRLRIRDAIIEEYARNFLIQDSENKRLRDYYNYLNATLKNIKEWVFSSQDDQAPEK</sequence>
<name>A0ABN7WC27_GIGMA</name>